<evidence type="ECO:0000256" key="4">
    <source>
        <dbReference type="ARBA" id="ARBA00022692"/>
    </source>
</evidence>
<dbReference type="Pfam" id="PF10270">
    <property type="entry name" value="MMgT"/>
    <property type="match status" value="1"/>
</dbReference>
<evidence type="ECO:0000256" key="8">
    <source>
        <dbReference type="SAM" id="Phobius"/>
    </source>
</evidence>
<keyword evidence="4 8" id="KW-0812">Transmembrane</keyword>
<feature type="transmembrane region" description="Helical" evidence="8">
    <location>
        <begin position="45"/>
        <end position="66"/>
    </location>
</feature>
<organism evidence="9 10">
    <name type="scientific">Lupinus luteus</name>
    <name type="common">European yellow lupine</name>
    <dbReference type="NCBI Taxonomy" id="3873"/>
    <lineage>
        <taxon>Eukaryota</taxon>
        <taxon>Viridiplantae</taxon>
        <taxon>Streptophyta</taxon>
        <taxon>Embryophyta</taxon>
        <taxon>Tracheophyta</taxon>
        <taxon>Spermatophyta</taxon>
        <taxon>Magnoliopsida</taxon>
        <taxon>eudicotyledons</taxon>
        <taxon>Gunneridae</taxon>
        <taxon>Pentapetalae</taxon>
        <taxon>rosids</taxon>
        <taxon>fabids</taxon>
        <taxon>Fabales</taxon>
        <taxon>Fabaceae</taxon>
        <taxon>Papilionoideae</taxon>
        <taxon>50 kb inversion clade</taxon>
        <taxon>genistoids sensu lato</taxon>
        <taxon>core genistoids</taxon>
        <taxon>Genisteae</taxon>
        <taxon>Lupinus</taxon>
    </lineage>
</organism>
<name>A0AAV1VRH0_LUPLU</name>
<comment type="similarity">
    <text evidence="2">Belongs to the membrane magnesium transporter (TC 1.A.67) family.</text>
</comment>
<evidence type="ECO:0000256" key="6">
    <source>
        <dbReference type="ARBA" id="ARBA00022989"/>
    </source>
</evidence>
<evidence type="ECO:0000256" key="2">
    <source>
        <dbReference type="ARBA" id="ARBA00006109"/>
    </source>
</evidence>
<keyword evidence="7 8" id="KW-0472">Membrane</keyword>
<evidence type="ECO:0000256" key="3">
    <source>
        <dbReference type="ARBA" id="ARBA00011276"/>
    </source>
</evidence>
<evidence type="ECO:0000313" key="10">
    <source>
        <dbReference type="Proteomes" id="UP001497480"/>
    </source>
</evidence>
<proteinExistence type="inferred from homology"/>
<comment type="subcellular location">
    <subcellularLocation>
        <location evidence="1">Endoplasmic reticulum membrane</location>
        <topology evidence="1">Multi-pass membrane protein</topology>
    </subcellularLocation>
</comment>
<reference evidence="9 10" key="1">
    <citation type="submission" date="2024-03" db="EMBL/GenBank/DDBJ databases">
        <authorList>
            <person name="Martinez-Hernandez J."/>
        </authorList>
    </citation>
    <scope>NUCLEOTIDE SEQUENCE [LARGE SCALE GENOMIC DNA]</scope>
</reference>
<dbReference type="GO" id="GO:0005794">
    <property type="term" value="C:Golgi apparatus"/>
    <property type="evidence" value="ECO:0007669"/>
    <property type="project" value="TreeGrafter"/>
</dbReference>
<evidence type="ECO:0000313" key="9">
    <source>
        <dbReference type="EMBL" id="CAL0299527.1"/>
    </source>
</evidence>
<keyword evidence="10" id="KW-1185">Reference proteome</keyword>
<keyword evidence="6 8" id="KW-1133">Transmembrane helix</keyword>
<dbReference type="GO" id="GO:0022890">
    <property type="term" value="F:inorganic cation transmembrane transporter activity"/>
    <property type="evidence" value="ECO:0007669"/>
    <property type="project" value="TreeGrafter"/>
</dbReference>
<dbReference type="InterPro" id="IPR018937">
    <property type="entry name" value="MMgT"/>
</dbReference>
<dbReference type="GO" id="GO:0005886">
    <property type="term" value="C:plasma membrane"/>
    <property type="evidence" value="ECO:0007669"/>
    <property type="project" value="TreeGrafter"/>
</dbReference>
<comment type="caution">
    <text evidence="9">The sequence shown here is derived from an EMBL/GenBank/DDBJ whole genome shotgun (WGS) entry which is preliminary data.</text>
</comment>
<gene>
    <name evidence="9" type="ORF">LLUT_LOCUS587</name>
</gene>
<sequence>MGLGFISGFLGVLVLFHAAYSTIQYRALLKITEEEFSGPPLNVVVELFIGLVICIWAALTLPGKFLSIHPDSDENRIVSLPDNLDFMIFNHRRKVFPLEMDMKLRQ</sequence>
<dbReference type="GO" id="GO:0072546">
    <property type="term" value="C:EMC complex"/>
    <property type="evidence" value="ECO:0007669"/>
    <property type="project" value="TreeGrafter"/>
</dbReference>
<protein>
    <recommendedName>
        <fullName evidence="11">Membrane magnesium transporter</fullName>
    </recommendedName>
</protein>
<dbReference type="GO" id="GO:0005769">
    <property type="term" value="C:early endosome"/>
    <property type="evidence" value="ECO:0007669"/>
    <property type="project" value="TreeGrafter"/>
</dbReference>
<accession>A0AAV1VRH0</accession>
<evidence type="ECO:0000256" key="1">
    <source>
        <dbReference type="ARBA" id="ARBA00004477"/>
    </source>
</evidence>
<dbReference type="PANTHER" id="PTHR21181">
    <property type="match status" value="1"/>
</dbReference>
<dbReference type="EMBL" id="CAXHTB010000001">
    <property type="protein sequence ID" value="CAL0299527.1"/>
    <property type="molecule type" value="Genomic_DNA"/>
</dbReference>
<dbReference type="AlphaFoldDB" id="A0AAV1VRH0"/>
<evidence type="ECO:0008006" key="11">
    <source>
        <dbReference type="Google" id="ProtNLM"/>
    </source>
</evidence>
<comment type="subunit">
    <text evidence="3">Component of the ER membrane protein complex (EMC).</text>
</comment>
<dbReference type="Proteomes" id="UP001497480">
    <property type="component" value="Unassembled WGS sequence"/>
</dbReference>
<keyword evidence="5" id="KW-0256">Endoplasmic reticulum</keyword>
<evidence type="ECO:0000256" key="7">
    <source>
        <dbReference type="ARBA" id="ARBA00023136"/>
    </source>
</evidence>
<evidence type="ECO:0000256" key="5">
    <source>
        <dbReference type="ARBA" id="ARBA00022824"/>
    </source>
</evidence>
<dbReference type="PANTHER" id="PTHR21181:SF7">
    <property type="entry name" value="ER MEMBRANE PROTEIN COMPLEX SUBUNIT 5"/>
    <property type="match status" value="1"/>
</dbReference>